<evidence type="ECO:0000313" key="2">
    <source>
        <dbReference type="EMBL" id="RAL00034.1"/>
    </source>
</evidence>
<name>A0A395H156_9EURO</name>
<reference evidence="2 3" key="1">
    <citation type="submission" date="2018-02" db="EMBL/GenBank/DDBJ databases">
        <title>The genomes of Aspergillus section Nigri reveals drivers in fungal speciation.</title>
        <authorList>
            <consortium name="DOE Joint Genome Institute"/>
            <person name="Vesth T.C."/>
            <person name="Nybo J."/>
            <person name="Theobald S."/>
            <person name="Brandl J."/>
            <person name="Frisvad J.C."/>
            <person name="Nielsen K.F."/>
            <person name="Lyhne E.K."/>
            <person name="Kogle M.E."/>
            <person name="Kuo A."/>
            <person name="Riley R."/>
            <person name="Clum A."/>
            <person name="Nolan M."/>
            <person name="Lipzen A."/>
            <person name="Salamov A."/>
            <person name="Henrissat B."/>
            <person name="Wiebenga A."/>
            <person name="De vries R.P."/>
            <person name="Grigoriev I.V."/>
            <person name="Mortensen U.H."/>
            <person name="Andersen M.R."/>
            <person name="Baker S.E."/>
        </authorList>
    </citation>
    <scope>NUCLEOTIDE SEQUENCE [LARGE SCALE GENOMIC DNA]</scope>
    <source>
        <strain evidence="2 3">CBS 121593</strain>
    </source>
</reference>
<dbReference type="STRING" id="1448316.A0A395H156"/>
<dbReference type="GeneID" id="37226397"/>
<dbReference type="RefSeq" id="XP_025574361.1">
    <property type="nucleotide sequence ID" value="XM_025721532.1"/>
</dbReference>
<dbReference type="VEuPathDB" id="FungiDB:BO80DRAFT_446047"/>
<dbReference type="AlphaFoldDB" id="A0A395H156"/>
<proteinExistence type="predicted"/>
<keyword evidence="3" id="KW-1185">Reference proteome</keyword>
<sequence>MSTCPLPIQIQDEKDWETFATANQVQGVSIYRLLNYKSASKIGAPQYLALRALWRFEGAPAFKPQDWGIEGVKAAKELLGQLQKWEAFLQAVPRLVPLNSILPIQSDLGKFELIWYYGQLIRGSPGTSAPDNDDNLDFAPISQRTRSQTWRLDSLHIPTDPGHNILKRRFAKMLEEAEAQEPPVTPPTTYTPGPAKGEAPALPVSPSKLPSPETPEDDLDLDPTYEDDEEDTFPPVSDENIVNSYLAGFASLVTMTVPGVQAHWSQQRKGFKVSNRGNKLYEARTDGHLFLAKSERTKAIIEVKPMIHAEPNEIAGDASKNKRFLRLLFSMNRHEIYLIITEYNADYVDYLINPDRNSDYQSFLTMNQFGPWDIATTKDVENIGSLILAVTLQFSRGLPVGRPPRPVSD</sequence>
<evidence type="ECO:0000313" key="3">
    <source>
        <dbReference type="Proteomes" id="UP000249402"/>
    </source>
</evidence>
<dbReference type="Proteomes" id="UP000249402">
    <property type="component" value="Unassembled WGS sequence"/>
</dbReference>
<feature type="region of interest" description="Disordered" evidence="1">
    <location>
        <begin position="177"/>
        <end position="238"/>
    </location>
</feature>
<feature type="compositionally biased region" description="Acidic residues" evidence="1">
    <location>
        <begin position="214"/>
        <end position="232"/>
    </location>
</feature>
<dbReference type="EMBL" id="KZ824443">
    <property type="protein sequence ID" value="RAL00034.1"/>
    <property type="molecule type" value="Genomic_DNA"/>
</dbReference>
<dbReference type="OrthoDB" id="3508621at2759"/>
<organism evidence="2 3">
    <name type="scientific">Aspergillus ibericus CBS 121593</name>
    <dbReference type="NCBI Taxonomy" id="1448316"/>
    <lineage>
        <taxon>Eukaryota</taxon>
        <taxon>Fungi</taxon>
        <taxon>Dikarya</taxon>
        <taxon>Ascomycota</taxon>
        <taxon>Pezizomycotina</taxon>
        <taxon>Eurotiomycetes</taxon>
        <taxon>Eurotiomycetidae</taxon>
        <taxon>Eurotiales</taxon>
        <taxon>Aspergillaceae</taxon>
        <taxon>Aspergillus</taxon>
        <taxon>Aspergillus subgen. Circumdati</taxon>
    </lineage>
</organism>
<accession>A0A395H156</accession>
<evidence type="ECO:0000256" key="1">
    <source>
        <dbReference type="SAM" id="MobiDB-lite"/>
    </source>
</evidence>
<gene>
    <name evidence="2" type="ORF">BO80DRAFT_446047</name>
</gene>
<protein>
    <submittedName>
        <fullName evidence="2">Uncharacterized protein</fullName>
    </submittedName>
</protein>